<dbReference type="InterPro" id="IPR003439">
    <property type="entry name" value="ABC_transporter-like_ATP-bd"/>
</dbReference>
<keyword evidence="3" id="KW-1003">Cell membrane</keyword>
<dbReference type="CDD" id="cd18552">
    <property type="entry name" value="ABC_6TM_MsbA_like"/>
    <property type="match status" value="1"/>
</dbReference>
<dbReference type="InterPro" id="IPR036640">
    <property type="entry name" value="ABC1_TM_sf"/>
</dbReference>
<keyword evidence="9" id="KW-0445">Lipid transport</keyword>
<protein>
    <submittedName>
        <fullName evidence="14">Lipid A export ATP-binding/permease protein MsbA</fullName>
    </submittedName>
</protein>
<feature type="transmembrane region" description="Helical" evidence="11">
    <location>
        <begin position="22"/>
        <end position="51"/>
    </location>
</feature>
<evidence type="ECO:0000256" key="3">
    <source>
        <dbReference type="ARBA" id="ARBA00022475"/>
    </source>
</evidence>
<keyword evidence="5" id="KW-0547">Nucleotide-binding</keyword>
<comment type="caution">
    <text evidence="14">The sequence shown here is derived from an EMBL/GenBank/DDBJ whole genome shotgun (WGS) entry which is preliminary data.</text>
</comment>
<dbReference type="RefSeq" id="WP_189578205.1">
    <property type="nucleotide sequence ID" value="NZ_BMXV01000010.1"/>
</dbReference>
<proteinExistence type="predicted"/>
<evidence type="ECO:0000256" key="9">
    <source>
        <dbReference type="ARBA" id="ARBA00023055"/>
    </source>
</evidence>
<dbReference type="InterPro" id="IPR027417">
    <property type="entry name" value="P-loop_NTPase"/>
</dbReference>
<evidence type="ECO:0000256" key="5">
    <source>
        <dbReference type="ARBA" id="ARBA00022741"/>
    </source>
</evidence>
<dbReference type="InterPro" id="IPR003593">
    <property type="entry name" value="AAA+_ATPase"/>
</dbReference>
<evidence type="ECO:0000259" key="13">
    <source>
        <dbReference type="PROSITE" id="PS50929"/>
    </source>
</evidence>
<accession>A0ABQ3B8V1</accession>
<sequence length="581" mass="63996">MKQAEASNWQTYGRLLKYVKPFWLAFSLAVVGNVIYAAASTGMAAAMEFVIQAIENPTPENRMLITGLIVGVFAFRGVGTFMSQYFIAYVGRHVVNALRKQLFDRLLTLPSRYFDNHASGRLVSKLTFNVEQVADATTNAVTIILREGLTIVGLLGFMVYTNWKLTLIFVALGPLIALVVSYASKRFRKISRRIQSSMGDVTHVSSESITGYRVVRTFGGEDYERKRFGKVADRTMRQGLKMASTQAIATPVVQVFVALALAALVWVMLAPEIRGGMTTGELVAFITAAATMAKPIRQVTSVHAKIQKGVAAAHDVFGTMDEEPEQDTGRYSPDRVRGAINFDNVSFRYQDTLDDVLHQISLEIPAGQSVALVGRSGSGKSTLVSLLPRFYEYQQGEIRLDDHPITDFSLTALRAQIALVTQNVVLFNDTIGANIAYGSLRERSRDEIVEAARKAHAMEFIERMPDGLDTMVGDNGVMLSGGQRQRLAIARALLKDAPVLILDEATSALDTESERYIQEALETVMKGRTTLVIAHRLSTIEQADRILVMESGRIVEDGNHQQLLDAGGAYAQLHQMQFSEG</sequence>
<dbReference type="Gene3D" id="1.20.1560.10">
    <property type="entry name" value="ABC transporter type 1, transmembrane domain"/>
    <property type="match status" value="1"/>
</dbReference>
<evidence type="ECO:0000256" key="2">
    <source>
        <dbReference type="ARBA" id="ARBA00022448"/>
    </source>
</evidence>
<dbReference type="CDD" id="cd03251">
    <property type="entry name" value="ABCC_MsbA"/>
    <property type="match status" value="1"/>
</dbReference>
<keyword evidence="7" id="KW-1278">Translocase</keyword>
<feature type="transmembrane region" description="Helical" evidence="11">
    <location>
        <begin position="163"/>
        <end position="183"/>
    </location>
</feature>
<evidence type="ECO:0000256" key="10">
    <source>
        <dbReference type="ARBA" id="ARBA00023136"/>
    </source>
</evidence>
<keyword evidence="2" id="KW-0813">Transport</keyword>
<evidence type="ECO:0000259" key="12">
    <source>
        <dbReference type="PROSITE" id="PS50893"/>
    </source>
</evidence>
<evidence type="ECO:0000256" key="8">
    <source>
        <dbReference type="ARBA" id="ARBA00022989"/>
    </source>
</evidence>
<dbReference type="PANTHER" id="PTHR43394">
    <property type="entry name" value="ATP-DEPENDENT PERMEASE MDL1, MITOCHONDRIAL"/>
    <property type="match status" value="1"/>
</dbReference>
<dbReference type="InterPro" id="IPR017871">
    <property type="entry name" value="ABC_transporter-like_CS"/>
</dbReference>
<dbReference type="EMBL" id="BMXV01000010">
    <property type="protein sequence ID" value="GGY85005.1"/>
    <property type="molecule type" value="Genomic_DNA"/>
</dbReference>
<dbReference type="PROSITE" id="PS50893">
    <property type="entry name" value="ABC_TRANSPORTER_2"/>
    <property type="match status" value="1"/>
</dbReference>
<dbReference type="PANTHER" id="PTHR43394:SF1">
    <property type="entry name" value="ATP-BINDING CASSETTE SUB-FAMILY B MEMBER 10, MITOCHONDRIAL"/>
    <property type="match status" value="1"/>
</dbReference>
<keyword evidence="4 11" id="KW-0812">Transmembrane</keyword>
<name>A0ABQ3B8V1_9GAMM</name>
<dbReference type="PROSITE" id="PS50929">
    <property type="entry name" value="ABC_TM1F"/>
    <property type="match status" value="1"/>
</dbReference>
<feature type="domain" description="ABC transporter" evidence="12">
    <location>
        <begin position="340"/>
        <end position="576"/>
    </location>
</feature>
<dbReference type="InterPro" id="IPR039421">
    <property type="entry name" value="Type_1_exporter"/>
</dbReference>
<keyword evidence="6 14" id="KW-0067">ATP-binding</keyword>
<gene>
    <name evidence="14" type="primary">msbA</name>
    <name evidence="14" type="ORF">GCM10007071_35370</name>
</gene>
<keyword evidence="8 11" id="KW-1133">Transmembrane helix</keyword>
<dbReference type="SUPFAM" id="SSF90123">
    <property type="entry name" value="ABC transporter transmembrane region"/>
    <property type="match status" value="1"/>
</dbReference>
<organism evidence="14 15">
    <name type="scientific">Marinobacter zhanjiangensis</name>
    <dbReference type="NCBI Taxonomy" id="578215"/>
    <lineage>
        <taxon>Bacteria</taxon>
        <taxon>Pseudomonadati</taxon>
        <taxon>Pseudomonadota</taxon>
        <taxon>Gammaproteobacteria</taxon>
        <taxon>Pseudomonadales</taxon>
        <taxon>Marinobacteraceae</taxon>
        <taxon>Marinobacter</taxon>
    </lineage>
</organism>
<dbReference type="GO" id="GO:0005524">
    <property type="term" value="F:ATP binding"/>
    <property type="evidence" value="ECO:0007669"/>
    <property type="project" value="UniProtKB-KW"/>
</dbReference>
<dbReference type="SUPFAM" id="SSF52540">
    <property type="entry name" value="P-loop containing nucleoside triphosphate hydrolases"/>
    <property type="match status" value="1"/>
</dbReference>
<evidence type="ECO:0000256" key="1">
    <source>
        <dbReference type="ARBA" id="ARBA00004651"/>
    </source>
</evidence>
<dbReference type="Pfam" id="PF00664">
    <property type="entry name" value="ABC_membrane"/>
    <property type="match status" value="1"/>
</dbReference>
<dbReference type="SMART" id="SM00382">
    <property type="entry name" value="AAA"/>
    <property type="match status" value="1"/>
</dbReference>
<feature type="transmembrane region" description="Helical" evidence="11">
    <location>
        <begin position="63"/>
        <end position="87"/>
    </location>
</feature>
<dbReference type="Proteomes" id="UP000601597">
    <property type="component" value="Unassembled WGS sequence"/>
</dbReference>
<dbReference type="Pfam" id="PF00005">
    <property type="entry name" value="ABC_tran"/>
    <property type="match status" value="1"/>
</dbReference>
<dbReference type="PROSITE" id="PS00211">
    <property type="entry name" value="ABC_TRANSPORTER_1"/>
    <property type="match status" value="1"/>
</dbReference>
<dbReference type="NCBIfam" id="TIGR02203">
    <property type="entry name" value="MsbA_lipidA"/>
    <property type="match status" value="1"/>
</dbReference>
<evidence type="ECO:0000256" key="7">
    <source>
        <dbReference type="ARBA" id="ARBA00022967"/>
    </source>
</evidence>
<keyword evidence="10 11" id="KW-0472">Membrane</keyword>
<evidence type="ECO:0000256" key="11">
    <source>
        <dbReference type="SAM" id="Phobius"/>
    </source>
</evidence>
<evidence type="ECO:0000256" key="6">
    <source>
        <dbReference type="ARBA" id="ARBA00022840"/>
    </source>
</evidence>
<keyword evidence="15" id="KW-1185">Reference proteome</keyword>
<reference evidence="15" key="1">
    <citation type="journal article" date="2019" name="Int. J. Syst. Evol. Microbiol.">
        <title>The Global Catalogue of Microorganisms (GCM) 10K type strain sequencing project: providing services to taxonomists for standard genome sequencing and annotation.</title>
        <authorList>
            <consortium name="The Broad Institute Genomics Platform"/>
            <consortium name="The Broad Institute Genome Sequencing Center for Infectious Disease"/>
            <person name="Wu L."/>
            <person name="Ma J."/>
        </authorList>
    </citation>
    <scope>NUCLEOTIDE SEQUENCE [LARGE SCALE GENOMIC DNA]</scope>
    <source>
        <strain evidence="15">KCTC 22280</strain>
    </source>
</reference>
<feature type="transmembrane region" description="Helical" evidence="11">
    <location>
        <begin position="247"/>
        <end position="269"/>
    </location>
</feature>
<evidence type="ECO:0000256" key="4">
    <source>
        <dbReference type="ARBA" id="ARBA00022692"/>
    </source>
</evidence>
<evidence type="ECO:0000313" key="15">
    <source>
        <dbReference type="Proteomes" id="UP000601597"/>
    </source>
</evidence>
<evidence type="ECO:0000313" key="14">
    <source>
        <dbReference type="EMBL" id="GGY85005.1"/>
    </source>
</evidence>
<comment type="subcellular location">
    <subcellularLocation>
        <location evidence="1">Cell membrane</location>
        <topology evidence="1">Multi-pass membrane protein</topology>
    </subcellularLocation>
</comment>
<feature type="domain" description="ABC transmembrane type-1" evidence="13">
    <location>
        <begin position="28"/>
        <end position="308"/>
    </location>
</feature>
<dbReference type="Gene3D" id="3.40.50.300">
    <property type="entry name" value="P-loop containing nucleotide triphosphate hydrolases"/>
    <property type="match status" value="1"/>
</dbReference>
<dbReference type="InterPro" id="IPR011917">
    <property type="entry name" value="ABC_transpr_lipidA"/>
</dbReference>
<dbReference type="InterPro" id="IPR011527">
    <property type="entry name" value="ABC1_TM_dom"/>
</dbReference>